<organism evidence="5 6">
    <name type="scientific">Candidatus Micropelagius thuwalensis</name>
    <dbReference type="NCBI Taxonomy" id="1397666"/>
    <lineage>
        <taxon>Bacteria</taxon>
        <taxon>Pseudomonadati</taxon>
        <taxon>Pseudomonadota</taxon>
        <taxon>Alphaproteobacteria</taxon>
        <taxon>PS1 clade</taxon>
        <taxon>Candidatus Micropelagius</taxon>
    </lineage>
</organism>
<keyword evidence="6" id="KW-1185">Reference proteome</keyword>
<comment type="caution">
    <text evidence="5">The sequence shown here is derived from an EMBL/GenBank/DDBJ whole genome shotgun (WGS) entry which is preliminary data.</text>
</comment>
<dbReference type="InterPro" id="IPR036291">
    <property type="entry name" value="NAD(P)-bd_dom_sf"/>
</dbReference>
<evidence type="ECO:0000259" key="4">
    <source>
        <dbReference type="SMART" id="SM00822"/>
    </source>
</evidence>
<dbReference type="InterPro" id="IPR002347">
    <property type="entry name" value="SDR_fam"/>
</dbReference>
<evidence type="ECO:0000313" key="6">
    <source>
        <dbReference type="Proteomes" id="UP000016762"/>
    </source>
</evidence>
<gene>
    <name evidence="5" type="ORF">RS24_00078</name>
</gene>
<reference evidence="5 6" key="1">
    <citation type="journal article" date="2014" name="FEMS Microbiol. Ecol.">
        <title>Genomic differentiation among two strains of the PS1 clade isolated from geographically separated marine habitats.</title>
        <authorList>
            <person name="Jimenez-Infante F."/>
            <person name="Ngugi D.K."/>
            <person name="Alam I."/>
            <person name="Rashid M."/>
            <person name="Baalawi W."/>
            <person name="Kamau A.A."/>
            <person name="Bajic V.B."/>
            <person name="Stingl U."/>
        </authorList>
    </citation>
    <scope>NUCLEOTIDE SEQUENCE [LARGE SCALE GENOMIC DNA]</scope>
    <source>
        <strain evidence="5 6">RS24</strain>
    </source>
</reference>
<dbReference type="PANTHER" id="PTHR44196">
    <property type="entry name" value="DEHYDROGENASE/REDUCTASE SDR FAMILY MEMBER 7B"/>
    <property type="match status" value="1"/>
</dbReference>
<dbReference type="CDD" id="cd05233">
    <property type="entry name" value="SDR_c"/>
    <property type="match status" value="1"/>
</dbReference>
<dbReference type="eggNOG" id="COG1028">
    <property type="taxonomic scope" value="Bacteria"/>
</dbReference>
<dbReference type="EMBL" id="AWXE01000001">
    <property type="protein sequence ID" value="ERL47160.1"/>
    <property type="molecule type" value="Genomic_DNA"/>
</dbReference>
<keyword evidence="2" id="KW-0560">Oxidoreductase</keyword>
<sequence length="276" mass="29554">MKSFNNKVAVITGAGGGIGGALSKALAQRGCHLALVDYNPDMLEKTVSTLTDTDVKLSTHIADVTDKKRMAALPDEIVAGHGRIDLLINNAGITLQKSFDTHSIEDWERIVNLNFWGVLYGCKFFKPFLEKSADAHVVNMSSMTGLVGLPAQSSYCATKAAVKGLTESLWAEWGAAGIGVTSVHPGAIKTDMMRATLKDSDDIAAAEKNIEMVAKIGMAPDVAAEKILLAVQKKKMKVLVGKDAVIMDAMKRFTPGLIHGLFAKIARKQFAGARNQ</sequence>
<dbReference type="InterPro" id="IPR057326">
    <property type="entry name" value="KR_dom"/>
</dbReference>
<accession>U2WUD4</accession>
<dbReference type="STRING" id="1397666.RS24_00078"/>
<protein>
    <submittedName>
        <fullName evidence="5">SnoaL-like domain protein</fullName>
    </submittedName>
</protein>
<dbReference type="FunFam" id="3.40.50.720:FF:000084">
    <property type="entry name" value="Short-chain dehydrogenase reductase"/>
    <property type="match status" value="1"/>
</dbReference>
<dbReference type="GO" id="GO:0016020">
    <property type="term" value="C:membrane"/>
    <property type="evidence" value="ECO:0007669"/>
    <property type="project" value="TreeGrafter"/>
</dbReference>
<dbReference type="SMART" id="SM00822">
    <property type="entry name" value="PKS_KR"/>
    <property type="match status" value="1"/>
</dbReference>
<dbReference type="PRINTS" id="PR00081">
    <property type="entry name" value="GDHRDH"/>
</dbReference>
<dbReference type="Proteomes" id="UP000016762">
    <property type="component" value="Unassembled WGS sequence"/>
</dbReference>
<dbReference type="GO" id="GO:0016491">
    <property type="term" value="F:oxidoreductase activity"/>
    <property type="evidence" value="ECO:0007669"/>
    <property type="project" value="UniProtKB-KW"/>
</dbReference>
<dbReference type="PRINTS" id="PR00080">
    <property type="entry name" value="SDRFAMILY"/>
</dbReference>
<name>U2WUD4_9PROT</name>
<dbReference type="OrthoDB" id="9793825at2"/>
<evidence type="ECO:0000256" key="3">
    <source>
        <dbReference type="RuleBase" id="RU000363"/>
    </source>
</evidence>
<dbReference type="AlphaFoldDB" id="U2WUD4"/>
<comment type="similarity">
    <text evidence="1 3">Belongs to the short-chain dehydrogenases/reductases (SDR) family.</text>
</comment>
<feature type="domain" description="Ketoreductase" evidence="4">
    <location>
        <begin position="7"/>
        <end position="191"/>
    </location>
</feature>
<dbReference type="RefSeq" id="WP_021776179.1">
    <property type="nucleotide sequence ID" value="NZ_AWXE01000001.1"/>
</dbReference>
<proteinExistence type="inferred from homology"/>
<dbReference type="PANTHER" id="PTHR44196:SF1">
    <property type="entry name" value="DEHYDROGENASE_REDUCTASE SDR FAMILY MEMBER 7B"/>
    <property type="match status" value="1"/>
</dbReference>
<dbReference type="Pfam" id="PF00106">
    <property type="entry name" value="adh_short"/>
    <property type="match status" value="1"/>
</dbReference>
<dbReference type="PATRIC" id="fig|1397666.3.peg.70"/>
<evidence type="ECO:0000256" key="1">
    <source>
        <dbReference type="ARBA" id="ARBA00006484"/>
    </source>
</evidence>
<dbReference type="SUPFAM" id="SSF51735">
    <property type="entry name" value="NAD(P)-binding Rossmann-fold domains"/>
    <property type="match status" value="1"/>
</dbReference>
<dbReference type="Gene3D" id="3.40.50.720">
    <property type="entry name" value="NAD(P)-binding Rossmann-like Domain"/>
    <property type="match status" value="1"/>
</dbReference>
<evidence type="ECO:0000256" key="2">
    <source>
        <dbReference type="ARBA" id="ARBA00023002"/>
    </source>
</evidence>
<evidence type="ECO:0000313" key="5">
    <source>
        <dbReference type="EMBL" id="ERL47160.1"/>
    </source>
</evidence>